<dbReference type="EMBL" id="JBBNAF010000049">
    <property type="protein sequence ID" value="KAK9081685.1"/>
    <property type="molecule type" value="Genomic_DNA"/>
</dbReference>
<dbReference type="InterPro" id="IPR021109">
    <property type="entry name" value="Peptidase_aspartic_dom_sf"/>
</dbReference>
<sequence>MRFGPSSFLNFEAALFKLKQTGLLDAFMEEFEPSTRCPGLFQSNLLNFSFLASKKIYTIGKAKLVNDKIQAGKLFPTKPNPFKSHNPISTLPEKLHSILPKIPPNARCLTPAEMTVRREKGLHFNCDEKFVPGHKCKGRQFLCIIDDDVNECALDSPIFYSPATLESLVPIPEVVSLEAPAISFQAYVGQTVPVALRLRGVVYGEKVVILVDTCSTHNFIQTRVAKLLYLVISPSERLTVTVGNGETFGYAGVCRAVPLQLNDY</sequence>
<dbReference type="Proteomes" id="UP001420932">
    <property type="component" value="Unassembled WGS sequence"/>
</dbReference>
<dbReference type="Gene3D" id="2.40.70.10">
    <property type="entry name" value="Acid Proteases"/>
    <property type="match status" value="1"/>
</dbReference>
<dbReference type="Pfam" id="PF13650">
    <property type="entry name" value="Asp_protease_2"/>
    <property type="match status" value="1"/>
</dbReference>
<name>A0AAP0DV59_9MAGN</name>
<dbReference type="CDD" id="cd00303">
    <property type="entry name" value="retropepsin_like"/>
    <property type="match status" value="1"/>
</dbReference>
<protein>
    <submittedName>
        <fullName evidence="1">Uncharacterized protein</fullName>
    </submittedName>
</protein>
<organism evidence="1 2">
    <name type="scientific">Stephania yunnanensis</name>
    <dbReference type="NCBI Taxonomy" id="152371"/>
    <lineage>
        <taxon>Eukaryota</taxon>
        <taxon>Viridiplantae</taxon>
        <taxon>Streptophyta</taxon>
        <taxon>Embryophyta</taxon>
        <taxon>Tracheophyta</taxon>
        <taxon>Spermatophyta</taxon>
        <taxon>Magnoliopsida</taxon>
        <taxon>Ranunculales</taxon>
        <taxon>Menispermaceae</taxon>
        <taxon>Menispermoideae</taxon>
        <taxon>Cissampelideae</taxon>
        <taxon>Stephania</taxon>
    </lineage>
</organism>
<accession>A0AAP0DV59</accession>
<proteinExistence type="predicted"/>
<keyword evidence="2" id="KW-1185">Reference proteome</keyword>
<evidence type="ECO:0000313" key="1">
    <source>
        <dbReference type="EMBL" id="KAK9081685.1"/>
    </source>
</evidence>
<comment type="caution">
    <text evidence="1">The sequence shown here is derived from an EMBL/GenBank/DDBJ whole genome shotgun (WGS) entry which is preliminary data.</text>
</comment>
<evidence type="ECO:0000313" key="2">
    <source>
        <dbReference type="Proteomes" id="UP001420932"/>
    </source>
</evidence>
<gene>
    <name evidence="1" type="ORF">Syun_030903</name>
</gene>
<dbReference type="AlphaFoldDB" id="A0AAP0DV59"/>
<reference evidence="1 2" key="1">
    <citation type="submission" date="2024-01" db="EMBL/GenBank/DDBJ databases">
        <title>Genome assemblies of Stephania.</title>
        <authorList>
            <person name="Yang L."/>
        </authorList>
    </citation>
    <scope>NUCLEOTIDE SEQUENCE [LARGE SCALE GENOMIC DNA]</scope>
    <source>
        <strain evidence="1">YNDBR</strain>
        <tissue evidence="1">Leaf</tissue>
    </source>
</reference>